<evidence type="ECO:0000256" key="1">
    <source>
        <dbReference type="ARBA" id="ARBA00022801"/>
    </source>
</evidence>
<organism evidence="3 4">
    <name type="scientific">Rubrobacter marinus</name>
    <dbReference type="NCBI Taxonomy" id="2653852"/>
    <lineage>
        <taxon>Bacteria</taxon>
        <taxon>Bacillati</taxon>
        <taxon>Actinomycetota</taxon>
        <taxon>Rubrobacteria</taxon>
        <taxon>Rubrobacterales</taxon>
        <taxon>Rubrobacteraceae</taxon>
        <taxon>Rubrobacter</taxon>
    </lineage>
</organism>
<dbReference type="Gene3D" id="3.60.15.10">
    <property type="entry name" value="Ribonuclease Z/Hydroxyacylglutathione hydrolase-like"/>
    <property type="match status" value="1"/>
</dbReference>
<keyword evidence="1 3" id="KW-0378">Hydrolase</keyword>
<dbReference type="SUPFAM" id="SSF56281">
    <property type="entry name" value="Metallo-hydrolase/oxidoreductase"/>
    <property type="match status" value="1"/>
</dbReference>
<dbReference type="InterPro" id="IPR036866">
    <property type="entry name" value="RibonucZ/Hydroxyglut_hydro"/>
</dbReference>
<name>A0A6G8Q2A9_9ACTN</name>
<evidence type="ECO:0000259" key="2">
    <source>
        <dbReference type="SMART" id="SM00849"/>
    </source>
</evidence>
<dbReference type="Pfam" id="PF12706">
    <property type="entry name" value="Lactamase_B_2"/>
    <property type="match status" value="1"/>
</dbReference>
<dbReference type="RefSeq" id="WP_166398229.1">
    <property type="nucleotide sequence ID" value="NZ_CP045121.1"/>
</dbReference>
<dbReference type="InterPro" id="IPR050114">
    <property type="entry name" value="UPF0173_UPF0282_UlaG_hydrolase"/>
</dbReference>
<dbReference type="KEGG" id="rmar:GBA65_20900"/>
<reference evidence="3 4" key="1">
    <citation type="submission" date="2019-10" db="EMBL/GenBank/DDBJ databases">
        <title>Rubrobacter sp nov SCSIO 52915 isolated from a deep-sea sediment in the South China Sea.</title>
        <authorList>
            <person name="Chen R.W."/>
        </authorList>
    </citation>
    <scope>NUCLEOTIDE SEQUENCE [LARGE SCALE GENOMIC DNA]</scope>
    <source>
        <strain evidence="3 4">SCSIO 52915</strain>
    </source>
</reference>
<feature type="domain" description="Metallo-beta-lactamase" evidence="2">
    <location>
        <begin position="6"/>
        <end position="210"/>
    </location>
</feature>
<dbReference type="PANTHER" id="PTHR43546:SF9">
    <property type="entry name" value="L-ASCORBATE-6-PHOSPHATE LACTONASE ULAG-RELATED"/>
    <property type="match status" value="1"/>
</dbReference>
<evidence type="ECO:0000313" key="4">
    <source>
        <dbReference type="Proteomes" id="UP000502706"/>
    </source>
</evidence>
<dbReference type="SMART" id="SM00849">
    <property type="entry name" value="Lactamase_B"/>
    <property type="match status" value="1"/>
</dbReference>
<dbReference type="EMBL" id="CP045121">
    <property type="protein sequence ID" value="QIN80560.1"/>
    <property type="molecule type" value="Genomic_DNA"/>
</dbReference>
<proteinExistence type="predicted"/>
<dbReference type="InterPro" id="IPR001279">
    <property type="entry name" value="Metallo-B-lactamas"/>
</dbReference>
<dbReference type="Proteomes" id="UP000502706">
    <property type="component" value="Chromosome"/>
</dbReference>
<sequence length="249" mass="26412">MEIRLVRHATLIVRLDGKALLVDPMLSPPGAMPPIQNTPNDRRNPLVGLPELDLSPVDAVLVTHTHADHFDEAAAGELRKDLPVLCQPEDEEKISSHGFANVLPVKGSLDWEGIEVHRTGGRHGTGEIGALMAPVSGFVLRAPGEPTLYVAGDTVWCPEVEDALAEHAPDVVVVNAGAARFNEGDPITMTAGDVAEVARHAGGATVVAVHMEAINHCLLGRDELRSSLAEAEVSGRRVLIPADGEQTAF</sequence>
<keyword evidence="4" id="KW-1185">Reference proteome</keyword>
<accession>A0A6G8Q2A9</accession>
<dbReference type="GO" id="GO:0016787">
    <property type="term" value="F:hydrolase activity"/>
    <property type="evidence" value="ECO:0007669"/>
    <property type="project" value="UniProtKB-KW"/>
</dbReference>
<protein>
    <submittedName>
        <fullName evidence="3">MBL fold metallo-hydrolase</fullName>
    </submittedName>
</protein>
<evidence type="ECO:0000313" key="3">
    <source>
        <dbReference type="EMBL" id="QIN80560.1"/>
    </source>
</evidence>
<dbReference type="PANTHER" id="PTHR43546">
    <property type="entry name" value="UPF0173 METAL-DEPENDENT HYDROLASE MJ1163-RELATED"/>
    <property type="match status" value="1"/>
</dbReference>
<gene>
    <name evidence="3" type="ORF">GBA65_20900</name>
</gene>
<dbReference type="AlphaFoldDB" id="A0A6G8Q2A9"/>